<proteinExistence type="predicted"/>
<reference evidence="4" key="1">
    <citation type="submission" date="2013-09" db="EMBL/GenBank/DDBJ databases">
        <title>The Genome Sequence of Anopheles maculatus species B.</title>
        <authorList>
            <consortium name="The Broad Institute Genomics Platform"/>
            <person name="Neafsey D.E."/>
            <person name="Besansky N."/>
            <person name="Howell P."/>
            <person name="Walton C."/>
            <person name="Young S.K."/>
            <person name="Zeng Q."/>
            <person name="Gargeya S."/>
            <person name="Fitzgerald M."/>
            <person name="Haas B."/>
            <person name="Abouelleil A."/>
            <person name="Allen A.W."/>
            <person name="Alvarado L."/>
            <person name="Arachchi H.M."/>
            <person name="Berlin A.M."/>
            <person name="Chapman S.B."/>
            <person name="Gainer-Dewar J."/>
            <person name="Goldberg J."/>
            <person name="Griggs A."/>
            <person name="Gujja S."/>
            <person name="Hansen M."/>
            <person name="Howarth C."/>
            <person name="Imamovic A."/>
            <person name="Ireland A."/>
            <person name="Larimer J."/>
            <person name="McCowan C."/>
            <person name="Murphy C."/>
            <person name="Pearson M."/>
            <person name="Poon T.W."/>
            <person name="Priest M."/>
            <person name="Roberts A."/>
            <person name="Saif S."/>
            <person name="Shea T."/>
            <person name="Sisk P."/>
            <person name="Sykes S."/>
            <person name="Wortman J."/>
            <person name="Nusbaum C."/>
            <person name="Birren B."/>
        </authorList>
    </citation>
    <scope>NUCLEOTIDE SEQUENCE [LARGE SCALE GENOMIC DNA]</scope>
    <source>
        <strain evidence="4">maculatus3</strain>
    </source>
</reference>
<feature type="compositionally biased region" description="Polar residues" evidence="2">
    <location>
        <begin position="65"/>
        <end position="76"/>
    </location>
</feature>
<dbReference type="VEuPathDB" id="VectorBase:AMAM005153"/>
<reference evidence="3" key="2">
    <citation type="submission" date="2020-05" db="UniProtKB">
        <authorList>
            <consortium name="EnsemblMetazoa"/>
        </authorList>
    </citation>
    <scope>IDENTIFICATION</scope>
    <source>
        <strain evidence="3">maculatus3</strain>
    </source>
</reference>
<organism evidence="3 4">
    <name type="scientific">Anopheles maculatus</name>
    <dbReference type="NCBI Taxonomy" id="74869"/>
    <lineage>
        <taxon>Eukaryota</taxon>
        <taxon>Metazoa</taxon>
        <taxon>Ecdysozoa</taxon>
        <taxon>Arthropoda</taxon>
        <taxon>Hexapoda</taxon>
        <taxon>Insecta</taxon>
        <taxon>Pterygota</taxon>
        <taxon>Neoptera</taxon>
        <taxon>Endopterygota</taxon>
        <taxon>Diptera</taxon>
        <taxon>Nematocera</taxon>
        <taxon>Culicoidea</taxon>
        <taxon>Culicidae</taxon>
        <taxon>Anophelinae</taxon>
        <taxon>Anopheles</taxon>
        <taxon>Anopheles maculatus group</taxon>
    </lineage>
</organism>
<evidence type="ECO:0000313" key="4">
    <source>
        <dbReference type="Proteomes" id="UP000075901"/>
    </source>
</evidence>
<keyword evidence="1" id="KW-0175">Coiled coil</keyword>
<evidence type="ECO:0000256" key="2">
    <source>
        <dbReference type="SAM" id="MobiDB-lite"/>
    </source>
</evidence>
<sequence length="163" mass="18621">MNLMSKTPSENLSASSTIVNRTPTPPCTPRQRRHLHDQPTAIKPVEETRQKTVSPADQCGRNRGLKQTANGSTSAPVQRRQMCDRSTQPSPAPDDEGPDQYASWSKERLLEGKITELQERLKDTEERYHSLKLQYDTLSQVHRTLRENYGAMQEESEKLQFDI</sequence>
<feature type="coiled-coil region" evidence="1">
    <location>
        <begin position="107"/>
        <end position="141"/>
    </location>
</feature>
<protein>
    <submittedName>
        <fullName evidence="3">Uncharacterized protein</fullName>
    </submittedName>
</protein>
<feature type="region of interest" description="Disordered" evidence="2">
    <location>
        <begin position="1"/>
        <end position="107"/>
    </location>
</feature>
<keyword evidence="4" id="KW-1185">Reference proteome</keyword>
<dbReference type="Proteomes" id="UP000075901">
    <property type="component" value="Unassembled WGS sequence"/>
</dbReference>
<accession>A0A182SEH2</accession>
<feature type="compositionally biased region" description="Polar residues" evidence="2">
    <location>
        <begin position="1"/>
        <end position="20"/>
    </location>
</feature>
<dbReference type="EnsemblMetazoa" id="AMAM005153-RA">
    <property type="protein sequence ID" value="AMAM005153-PA"/>
    <property type="gene ID" value="AMAM005153"/>
</dbReference>
<name>A0A182SEH2_9DIPT</name>
<evidence type="ECO:0000256" key="1">
    <source>
        <dbReference type="SAM" id="Coils"/>
    </source>
</evidence>
<dbReference type="AlphaFoldDB" id="A0A182SEH2"/>
<evidence type="ECO:0000313" key="3">
    <source>
        <dbReference type="EnsemblMetazoa" id="AMAM005153-PA"/>
    </source>
</evidence>